<sequence>MTRTSTIISVAAAFAVALAVNVAIAGPGHGDQHGSGFAGGRPGDPAEVDRTVRITAGDTYFDRQSIEIRAGETVRFVVTNKGELEHDFTLGTPKVQKAHRAEMARRMSDGGAEAHADPNAVMIDPGETASVIWTFERTERFLFACNVPGHFEAGMQGEIDIRPVPSAGA</sequence>
<keyword evidence="1" id="KW-0479">Metal-binding</keyword>
<dbReference type="GO" id="GO:0005507">
    <property type="term" value="F:copper ion binding"/>
    <property type="evidence" value="ECO:0007669"/>
    <property type="project" value="InterPro"/>
</dbReference>
<dbReference type="PANTHER" id="PTHR38439:SF3">
    <property type="entry name" value="COPPER-RESISTANT CUPROPROTEIN COPI"/>
    <property type="match status" value="1"/>
</dbReference>
<dbReference type="InterPro" id="IPR050845">
    <property type="entry name" value="Cu-binding_ET"/>
</dbReference>
<keyword evidence="2" id="KW-0186">Copper</keyword>
<accession>A0A5B8RD22</accession>
<gene>
    <name evidence="4" type="ORF">KBTEX_02830</name>
</gene>
<name>A0A5B8RD22_9ZZZZ</name>
<evidence type="ECO:0000256" key="1">
    <source>
        <dbReference type="ARBA" id="ARBA00022723"/>
    </source>
</evidence>
<feature type="domain" description="Blue (type 1) copper" evidence="3">
    <location>
        <begin position="52"/>
        <end position="161"/>
    </location>
</feature>
<protein>
    <recommendedName>
        <fullName evidence="3">Blue (type 1) copper domain-containing protein</fullName>
    </recommendedName>
</protein>
<dbReference type="EMBL" id="MN079146">
    <property type="protein sequence ID" value="QEA06491.1"/>
    <property type="molecule type" value="Genomic_DNA"/>
</dbReference>
<evidence type="ECO:0000259" key="3">
    <source>
        <dbReference type="Pfam" id="PF00127"/>
    </source>
</evidence>
<organism evidence="4">
    <name type="scientific">uncultured organism</name>
    <dbReference type="NCBI Taxonomy" id="155900"/>
    <lineage>
        <taxon>unclassified sequences</taxon>
        <taxon>environmental samples</taxon>
    </lineage>
</organism>
<dbReference type="Pfam" id="PF00127">
    <property type="entry name" value="Copper-bind"/>
    <property type="match status" value="1"/>
</dbReference>
<dbReference type="InterPro" id="IPR000923">
    <property type="entry name" value="BlueCu_1"/>
</dbReference>
<dbReference type="InterPro" id="IPR008972">
    <property type="entry name" value="Cupredoxin"/>
</dbReference>
<dbReference type="Gene3D" id="2.60.40.420">
    <property type="entry name" value="Cupredoxins - blue copper proteins"/>
    <property type="match status" value="1"/>
</dbReference>
<evidence type="ECO:0000313" key="4">
    <source>
        <dbReference type="EMBL" id="QEA06491.1"/>
    </source>
</evidence>
<dbReference type="GO" id="GO:0009055">
    <property type="term" value="F:electron transfer activity"/>
    <property type="evidence" value="ECO:0007669"/>
    <property type="project" value="InterPro"/>
</dbReference>
<dbReference type="PANTHER" id="PTHR38439">
    <property type="entry name" value="AURACYANIN-B"/>
    <property type="match status" value="1"/>
</dbReference>
<dbReference type="AlphaFoldDB" id="A0A5B8RD22"/>
<proteinExistence type="predicted"/>
<evidence type="ECO:0000256" key="2">
    <source>
        <dbReference type="ARBA" id="ARBA00023008"/>
    </source>
</evidence>
<reference evidence="4" key="1">
    <citation type="submission" date="2019-06" db="EMBL/GenBank/DDBJ databases">
        <authorList>
            <person name="Murdoch R.W."/>
            <person name="Fathepure B."/>
        </authorList>
    </citation>
    <scope>NUCLEOTIDE SEQUENCE</scope>
</reference>
<dbReference type="SUPFAM" id="SSF49503">
    <property type="entry name" value="Cupredoxins"/>
    <property type="match status" value="1"/>
</dbReference>